<accession>A0A3G5A3X5</accession>
<evidence type="ECO:0000313" key="1">
    <source>
        <dbReference type="EMBL" id="AYV81945.1"/>
    </source>
</evidence>
<dbReference type="EMBL" id="MK072325">
    <property type="protein sequence ID" value="AYV81945.1"/>
    <property type="molecule type" value="Genomic_DNA"/>
</dbReference>
<protein>
    <submittedName>
        <fullName evidence="1">Uncharacterized protein</fullName>
    </submittedName>
</protein>
<sequence length="32" mass="3578">METKLGIYSTADYLFSASLCKMADIDCKDSQE</sequence>
<organism evidence="1">
    <name type="scientific">Harvfovirus sp</name>
    <dbReference type="NCBI Taxonomy" id="2487768"/>
    <lineage>
        <taxon>Viruses</taxon>
        <taxon>Varidnaviria</taxon>
        <taxon>Bamfordvirae</taxon>
        <taxon>Nucleocytoviricota</taxon>
        <taxon>Megaviricetes</taxon>
        <taxon>Imitervirales</taxon>
        <taxon>Mimiviridae</taxon>
        <taxon>Klosneuvirinae</taxon>
    </lineage>
</organism>
<reference evidence="1" key="1">
    <citation type="submission" date="2018-10" db="EMBL/GenBank/DDBJ databases">
        <title>Hidden diversity of soil giant viruses.</title>
        <authorList>
            <person name="Schulz F."/>
            <person name="Alteio L."/>
            <person name="Goudeau D."/>
            <person name="Ryan E.M."/>
            <person name="Malmstrom R.R."/>
            <person name="Blanchard J."/>
            <person name="Woyke T."/>
        </authorList>
    </citation>
    <scope>NUCLEOTIDE SEQUENCE</scope>
    <source>
        <strain evidence="1">HAV1</strain>
    </source>
</reference>
<feature type="non-terminal residue" evidence="1">
    <location>
        <position position="32"/>
    </location>
</feature>
<proteinExistence type="predicted"/>
<name>A0A3G5A3X5_9VIRU</name>
<gene>
    <name evidence="1" type="ORF">Harvfovirus83_6</name>
</gene>